<comment type="caution">
    <text evidence="8">The sequence shown here is derived from an EMBL/GenBank/DDBJ whole genome shotgun (WGS) entry which is preliminary data.</text>
</comment>
<evidence type="ECO:0000259" key="6">
    <source>
        <dbReference type="PROSITE" id="PS51096"/>
    </source>
</evidence>
<evidence type="ECO:0000256" key="3">
    <source>
        <dbReference type="ARBA" id="ARBA00022840"/>
    </source>
</evidence>
<dbReference type="Pfam" id="PF00158">
    <property type="entry name" value="Sigma54_activat"/>
    <property type="match status" value="1"/>
</dbReference>
<reference evidence="8 9" key="1">
    <citation type="submission" date="2021-03" db="EMBL/GenBank/DDBJ databases">
        <authorList>
            <person name="Gilmore M.S."/>
            <person name="Schwartzman J."/>
            <person name="Van Tyne D."/>
            <person name="Martin M."/>
            <person name="Earl A.M."/>
            <person name="Manson A.L."/>
            <person name="Straub T."/>
            <person name="Salamzade R."/>
            <person name="Saavedra J."/>
            <person name="Lebreton F."/>
            <person name="Prichula J."/>
            <person name="Schaufler K."/>
            <person name="Gaca A."/>
            <person name="Sgardioli B."/>
            <person name="Wagenaar J."/>
            <person name="Strong T."/>
        </authorList>
    </citation>
    <scope>NUCLEOTIDE SEQUENCE [LARGE SCALE GENOMIC DNA]</scope>
    <source>
        <strain evidence="8 9">665A</strain>
    </source>
</reference>
<dbReference type="EMBL" id="JAFREL020000001">
    <property type="protein sequence ID" value="MEO1768346.1"/>
    <property type="molecule type" value="Genomic_DNA"/>
</dbReference>
<keyword evidence="9" id="KW-1185">Reference proteome</keyword>
<dbReference type="PROSITE" id="PS51094">
    <property type="entry name" value="PTS_EIIA_TYPE_2"/>
    <property type="match status" value="1"/>
</dbReference>
<dbReference type="Gene3D" id="1.10.10.60">
    <property type="entry name" value="Homeodomain-like"/>
    <property type="match status" value="1"/>
</dbReference>
<dbReference type="SUPFAM" id="SSF55804">
    <property type="entry name" value="Phoshotransferase/anion transport protein"/>
    <property type="match status" value="1"/>
</dbReference>
<proteinExistence type="predicted"/>
<evidence type="ECO:0000256" key="1">
    <source>
        <dbReference type="ARBA" id="ARBA00022679"/>
    </source>
</evidence>
<evidence type="ECO:0000259" key="4">
    <source>
        <dbReference type="PROSITE" id="PS50045"/>
    </source>
</evidence>
<dbReference type="RefSeq" id="WP_207704155.1">
    <property type="nucleotide sequence ID" value="NZ_JAFREL020000001.1"/>
</dbReference>
<dbReference type="Pfam" id="PF00874">
    <property type="entry name" value="PRD"/>
    <property type="match status" value="1"/>
</dbReference>
<dbReference type="PROSITE" id="PS50045">
    <property type="entry name" value="SIGMA54_INTERACT_4"/>
    <property type="match status" value="1"/>
</dbReference>
<dbReference type="CDD" id="cd00211">
    <property type="entry name" value="PTS_IIA_fru"/>
    <property type="match status" value="1"/>
</dbReference>
<evidence type="ECO:0000313" key="9">
    <source>
        <dbReference type="Proteomes" id="UP000664357"/>
    </source>
</evidence>
<dbReference type="Proteomes" id="UP000664357">
    <property type="component" value="Unassembled WGS sequence"/>
</dbReference>
<evidence type="ECO:0000259" key="5">
    <source>
        <dbReference type="PROSITE" id="PS51094"/>
    </source>
</evidence>
<dbReference type="PANTHER" id="PTHR32071">
    <property type="entry name" value="TRANSCRIPTIONAL REGULATORY PROTEIN"/>
    <property type="match status" value="1"/>
</dbReference>
<evidence type="ECO:0000313" key="8">
    <source>
        <dbReference type="EMBL" id="MEO1768346.1"/>
    </source>
</evidence>
<feature type="domain" description="PTS EIIA type-2" evidence="5">
    <location>
        <begin position="837"/>
        <end position="973"/>
    </location>
</feature>
<dbReference type="InterPro" id="IPR036662">
    <property type="entry name" value="PTS_EIIA_man-typ_sf"/>
</dbReference>
<dbReference type="Gene3D" id="3.40.50.300">
    <property type="entry name" value="P-loop containing nucleotide triphosphate hydrolases"/>
    <property type="match status" value="1"/>
</dbReference>
<name>A0ABV0EI76_9ENTE</name>
<dbReference type="InterPro" id="IPR027417">
    <property type="entry name" value="P-loop_NTPase"/>
</dbReference>
<dbReference type="InterPro" id="IPR025943">
    <property type="entry name" value="Sigma_54_int_dom_ATP-bd_2"/>
</dbReference>
<dbReference type="InterPro" id="IPR011608">
    <property type="entry name" value="PRD"/>
</dbReference>
<dbReference type="InterPro" id="IPR002078">
    <property type="entry name" value="Sigma_54_int"/>
</dbReference>
<reference evidence="8 9" key="2">
    <citation type="submission" date="2024-02" db="EMBL/GenBank/DDBJ databases">
        <title>The Genome Sequence of Enterococcus sp. DIV0159.</title>
        <authorList>
            <person name="Earl A."/>
            <person name="Manson A."/>
            <person name="Gilmore M."/>
            <person name="Sanders J."/>
            <person name="Shea T."/>
            <person name="Howe W."/>
            <person name="Livny J."/>
            <person name="Cuomo C."/>
            <person name="Neafsey D."/>
            <person name="Birren B."/>
        </authorList>
    </citation>
    <scope>NUCLEOTIDE SEQUENCE [LARGE SCALE GENOMIC DNA]</scope>
    <source>
        <strain evidence="8 9">665A</strain>
    </source>
</reference>
<dbReference type="InterPro" id="IPR002178">
    <property type="entry name" value="PTS_EIIA_type-2_dom"/>
</dbReference>
<dbReference type="Gene3D" id="1.10.1790.10">
    <property type="entry name" value="PRD domain"/>
    <property type="match status" value="1"/>
</dbReference>
<keyword evidence="1" id="KW-0808">Transferase</keyword>
<keyword evidence="3" id="KW-0067">ATP-binding</keyword>
<dbReference type="Gene3D" id="3.40.930.10">
    <property type="entry name" value="Mannitol-specific EII, Chain A"/>
    <property type="match status" value="1"/>
</dbReference>
<dbReference type="SUPFAM" id="SSF53062">
    <property type="entry name" value="PTS system fructose IIA component-like"/>
    <property type="match status" value="1"/>
</dbReference>
<dbReference type="Gene3D" id="3.40.50.510">
    <property type="entry name" value="Phosphotransferase system, mannose-type IIA component"/>
    <property type="match status" value="1"/>
</dbReference>
<gene>
    <name evidence="8" type="ORF">JZO67_000257</name>
</gene>
<keyword evidence="2" id="KW-0547">Nucleotide-binding</keyword>
<dbReference type="PANTHER" id="PTHR32071:SF38">
    <property type="entry name" value="PSP OPERON TRANSCRIPTIONAL ACTIVATOR"/>
    <property type="match status" value="1"/>
</dbReference>
<sequence>MKSSDYTRMLQMIDSEDAKNPYTDQELAEHLKLSRSSVTTMRKKAGIENSRERREVVLLRAILTFLEAEPTISMNQLTKRLVDSGYRITLNSIINFVEQQNISVDTGKQAASPQIIKNEAFAGIIGAQRSLSIQVEQAKAAVMYPPIGLHTLIVGETGVGKSVLAEAMYKFALFSKQLEPKDMPFVELNCADYAENPQLLNAQLFGYQRGAFTGADEDREGLISHANGGILFLDEVHRMPPDGQEMLFQLIDKGVYRRLGDQKTRNAQVMIIAATTEDIETNLLDTFRRRIPMTIAIPALSMRGIDEKYDIIMTFFHQEALRVNREIVITSDAMRRLLSLHYPGNVGELRSKIQVACAKGYLACMHKAGINVRILIDRETLVISHQQLQETEAPSKEMDTFTANDLVVSPTDEAIVPELKIKDPNEFSDGLYRIIETEYEKLQDNDFSEKDINSIIWKLMEKKISRYISNIQTDKNVNQITDNIQTIVEEDLLKMVEEMLKVAKEELGEIDKSLLFCLATHFNASIERIRRGERILNPNLSNVKKHYPKEFQLAYKMAGLAKQYIGMELPDEEIGFIAMYLSATNSGNVRYGEAIGVIVVTHGRVAAEMVAVANELMGKSHLTSLCISLDESPRSIYNRLLEQVKKNNQGRGVLILVDMGSPETFGSEIGMELGIEVRTVTRVDTLMVLDAIRKTQLVDMDIDEVAESLIKNQQNVVLKKQTTAEPKRLAFVFFCLTGEGCAQYLYKHLNQEISTLAPSIAFIFLSLLTDQPLDVQIAEVKKDYHILGMAGSLDADIGDIPLFLMPEMHQTGALERFMLRLKKRQMLLPAKQTDMLPISSQSLIFMDQDFHTKEAAIQFLANQLVAQGYVKSNFIHTVIEREDMVPTCLETGVAIPHGYFSEVIKPQIAILLPRKPIPWGNQALAKVVLLLAFTEETSPIFSQVYSVISDKQTVEELTNLQNKEEIQTCLDPFYSRPRKLAKQTVDDS</sequence>
<dbReference type="InterPro" id="IPR003593">
    <property type="entry name" value="AAA+_ATPase"/>
</dbReference>
<dbReference type="Pfam" id="PF00359">
    <property type="entry name" value="PTS_EIIA_2"/>
    <property type="match status" value="1"/>
</dbReference>
<evidence type="ECO:0000259" key="7">
    <source>
        <dbReference type="PROSITE" id="PS51372"/>
    </source>
</evidence>
<feature type="domain" description="PTS EIIA type-4" evidence="6">
    <location>
        <begin position="594"/>
        <end position="717"/>
    </location>
</feature>
<dbReference type="InterPro" id="IPR036634">
    <property type="entry name" value="PRD_sf"/>
</dbReference>
<dbReference type="PROSITE" id="PS00676">
    <property type="entry name" value="SIGMA54_INTERACT_2"/>
    <property type="match status" value="1"/>
</dbReference>
<dbReference type="Pfam" id="PF03610">
    <property type="entry name" value="EIIA-man"/>
    <property type="match status" value="1"/>
</dbReference>
<organism evidence="8 9">
    <name type="scientific">Candidatus Enterococcus ferrettii</name>
    <dbReference type="NCBI Taxonomy" id="2815324"/>
    <lineage>
        <taxon>Bacteria</taxon>
        <taxon>Bacillati</taxon>
        <taxon>Bacillota</taxon>
        <taxon>Bacilli</taxon>
        <taxon>Lactobacillales</taxon>
        <taxon>Enterococcaceae</taxon>
        <taxon>Enterococcus</taxon>
    </lineage>
</organism>
<dbReference type="SUPFAM" id="SSF52540">
    <property type="entry name" value="P-loop containing nucleoside triphosphate hydrolases"/>
    <property type="match status" value="1"/>
</dbReference>
<dbReference type="PROSITE" id="PS51372">
    <property type="entry name" value="PRD_2"/>
    <property type="match status" value="1"/>
</dbReference>
<dbReference type="CDD" id="cd00009">
    <property type="entry name" value="AAA"/>
    <property type="match status" value="1"/>
</dbReference>
<feature type="domain" description="PRD" evidence="7">
    <location>
        <begin position="487"/>
        <end position="591"/>
    </location>
</feature>
<dbReference type="PROSITE" id="PS51096">
    <property type="entry name" value="PTS_EIIA_TYPE_4"/>
    <property type="match status" value="1"/>
</dbReference>
<dbReference type="SMART" id="SM00382">
    <property type="entry name" value="AAA"/>
    <property type="match status" value="1"/>
</dbReference>
<evidence type="ECO:0000256" key="2">
    <source>
        <dbReference type="ARBA" id="ARBA00022741"/>
    </source>
</evidence>
<dbReference type="SUPFAM" id="SSF63520">
    <property type="entry name" value="PTS-regulatory domain, PRD"/>
    <property type="match status" value="1"/>
</dbReference>
<dbReference type="InterPro" id="IPR004701">
    <property type="entry name" value="PTS_EIIA_man-typ"/>
</dbReference>
<dbReference type="InterPro" id="IPR016152">
    <property type="entry name" value="PTrfase/Anion_transptr"/>
</dbReference>
<accession>A0ABV0EI76</accession>
<protein>
    <submittedName>
        <fullName evidence="8">Uncharacterized protein</fullName>
    </submittedName>
</protein>
<feature type="domain" description="Sigma-54 factor interaction" evidence="4">
    <location>
        <begin position="124"/>
        <end position="358"/>
    </location>
</feature>